<accession>V8NLB0</accession>
<proteinExistence type="predicted"/>
<keyword evidence="1" id="KW-0812">Transmembrane</keyword>
<dbReference type="EMBL" id="AZIM01002934">
    <property type="protein sequence ID" value="ETE63054.1"/>
    <property type="molecule type" value="Genomic_DNA"/>
</dbReference>
<dbReference type="Gene3D" id="6.20.400.20">
    <property type="match status" value="1"/>
</dbReference>
<evidence type="ECO:0000313" key="2">
    <source>
        <dbReference type="EMBL" id="ETE63054.1"/>
    </source>
</evidence>
<reference evidence="2 3" key="1">
    <citation type="journal article" date="2013" name="Proc. Natl. Acad. Sci. U.S.A.">
        <title>The king cobra genome reveals dynamic gene evolution and adaptation in the snake venom system.</title>
        <authorList>
            <person name="Vonk F.J."/>
            <person name="Casewell N.R."/>
            <person name="Henkel C.V."/>
            <person name="Heimberg A.M."/>
            <person name="Jansen H.J."/>
            <person name="McCleary R.J."/>
            <person name="Kerkkamp H.M."/>
            <person name="Vos R.A."/>
            <person name="Guerreiro I."/>
            <person name="Calvete J.J."/>
            <person name="Wuster W."/>
            <person name="Woods A.E."/>
            <person name="Logan J.M."/>
            <person name="Harrison R.A."/>
            <person name="Castoe T.A."/>
            <person name="de Koning A.P."/>
            <person name="Pollock D.D."/>
            <person name="Yandell M."/>
            <person name="Calderon D."/>
            <person name="Renjifo C."/>
            <person name="Currier R.B."/>
            <person name="Salgado D."/>
            <person name="Pla D."/>
            <person name="Sanz L."/>
            <person name="Hyder A.S."/>
            <person name="Ribeiro J.M."/>
            <person name="Arntzen J.W."/>
            <person name="van den Thillart G.E."/>
            <person name="Boetzer M."/>
            <person name="Pirovano W."/>
            <person name="Dirks R.P."/>
            <person name="Spaink H.P."/>
            <person name="Duboule D."/>
            <person name="McGlinn E."/>
            <person name="Kini R.M."/>
            <person name="Richardson M.K."/>
        </authorList>
    </citation>
    <scope>NUCLEOTIDE SEQUENCE</scope>
    <source>
        <tissue evidence="2">Blood</tissue>
    </source>
</reference>
<name>V8NLB0_OPHHA</name>
<comment type="caution">
    <text evidence="2">The sequence shown here is derived from an EMBL/GenBank/DDBJ whole genome shotgun (WGS) entry which is preliminary data.</text>
</comment>
<keyword evidence="1" id="KW-0472">Membrane</keyword>
<evidence type="ECO:0000313" key="3">
    <source>
        <dbReference type="Proteomes" id="UP000018936"/>
    </source>
</evidence>
<protein>
    <submittedName>
        <fullName evidence="2">Uncharacterized protein</fullName>
    </submittedName>
</protein>
<keyword evidence="1" id="KW-1133">Transmembrane helix</keyword>
<gene>
    <name evidence="2" type="ORF">L345_11189</name>
</gene>
<dbReference type="AlphaFoldDB" id="V8NLB0"/>
<evidence type="ECO:0000256" key="1">
    <source>
        <dbReference type="SAM" id="Phobius"/>
    </source>
</evidence>
<keyword evidence="3" id="KW-1185">Reference proteome</keyword>
<sequence>MHTKGSWPYVSLFQQHLAIYYDRGQRKHEEPSSDCFKIYCFPDEVLANARKTPAWYLLERPQQIRPLEGKDSEKQKGKCNSFHQKKGDSGCHLRGEVTSEELAWSEEMYNATDAPESLDFRSLKRRMQIASMVIYSLALVMGLLGNGLVIFITGF</sequence>
<organism evidence="2 3">
    <name type="scientific">Ophiophagus hannah</name>
    <name type="common">King cobra</name>
    <name type="synonym">Naja hannah</name>
    <dbReference type="NCBI Taxonomy" id="8665"/>
    <lineage>
        <taxon>Eukaryota</taxon>
        <taxon>Metazoa</taxon>
        <taxon>Chordata</taxon>
        <taxon>Craniata</taxon>
        <taxon>Vertebrata</taxon>
        <taxon>Euteleostomi</taxon>
        <taxon>Lepidosauria</taxon>
        <taxon>Squamata</taxon>
        <taxon>Bifurcata</taxon>
        <taxon>Unidentata</taxon>
        <taxon>Episquamata</taxon>
        <taxon>Toxicofera</taxon>
        <taxon>Serpentes</taxon>
        <taxon>Colubroidea</taxon>
        <taxon>Elapidae</taxon>
        <taxon>Elapinae</taxon>
        <taxon>Ophiophagus</taxon>
    </lineage>
</organism>
<feature type="non-terminal residue" evidence="2">
    <location>
        <position position="1"/>
    </location>
</feature>
<feature type="transmembrane region" description="Helical" evidence="1">
    <location>
        <begin position="129"/>
        <end position="152"/>
    </location>
</feature>
<dbReference type="Proteomes" id="UP000018936">
    <property type="component" value="Unassembled WGS sequence"/>
</dbReference>